<dbReference type="Pfam" id="PF25991">
    <property type="entry name" value="KhtT_N"/>
    <property type="match status" value="1"/>
</dbReference>
<accession>A0ABD5VA00</accession>
<dbReference type="InterPro" id="IPR058776">
    <property type="entry name" value="KhtT-like_N"/>
</dbReference>
<evidence type="ECO:0000259" key="1">
    <source>
        <dbReference type="PROSITE" id="PS51202"/>
    </source>
</evidence>
<sequence>MPFEIEETTLPGVGKRYEMYLNEDRSIAVVIQSNGSRQVFCRDDPSEDYEEVMELTDPQARTLGLFLVGAYYQPVAARLSEETARGEHIEWYAITENSPIQHMNKSDMERKTGVKILGVDRDGEIDSVPGDDFDFKAGDRLMVIGTDETHDKLNAVLRKI</sequence>
<comment type="caution">
    <text evidence="2">The sequence shown here is derived from an EMBL/GenBank/DDBJ whole genome shotgun (WGS) entry which is preliminary data.</text>
</comment>
<protein>
    <submittedName>
        <fullName evidence="2">Cation:proton antiporter regulatory subunit</fullName>
    </submittedName>
</protein>
<keyword evidence="3" id="KW-1185">Reference proteome</keyword>
<dbReference type="EMBL" id="JBHSXQ010000006">
    <property type="protein sequence ID" value="MFC6906939.1"/>
    <property type="molecule type" value="Genomic_DNA"/>
</dbReference>
<reference evidence="2 3" key="1">
    <citation type="journal article" date="2019" name="Int. J. Syst. Evol. Microbiol.">
        <title>The Global Catalogue of Microorganisms (GCM) 10K type strain sequencing project: providing services to taxonomists for standard genome sequencing and annotation.</title>
        <authorList>
            <consortium name="The Broad Institute Genomics Platform"/>
            <consortium name="The Broad Institute Genome Sequencing Center for Infectious Disease"/>
            <person name="Wu L."/>
            <person name="Ma J."/>
        </authorList>
    </citation>
    <scope>NUCLEOTIDE SEQUENCE [LARGE SCALE GENOMIC DNA]</scope>
    <source>
        <strain evidence="2 3">CGMCC 1.3240</strain>
    </source>
</reference>
<name>A0ABD5VA00_9EURY</name>
<dbReference type="PIRSF" id="PIRSF005028">
    <property type="entry name" value="KhtT"/>
    <property type="match status" value="1"/>
</dbReference>
<proteinExistence type="predicted"/>
<evidence type="ECO:0000313" key="3">
    <source>
        <dbReference type="Proteomes" id="UP001596312"/>
    </source>
</evidence>
<dbReference type="PROSITE" id="PS51202">
    <property type="entry name" value="RCK_C"/>
    <property type="match status" value="1"/>
</dbReference>
<dbReference type="AlphaFoldDB" id="A0ABD5VA00"/>
<dbReference type="Pfam" id="PF02080">
    <property type="entry name" value="TrkA_C"/>
    <property type="match status" value="1"/>
</dbReference>
<dbReference type="InterPro" id="IPR036721">
    <property type="entry name" value="RCK_C_sf"/>
</dbReference>
<dbReference type="Gene3D" id="3.30.70.1450">
    <property type="entry name" value="Regulator of K+ conductance, C-terminal domain"/>
    <property type="match status" value="1"/>
</dbReference>
<dbReference type="InterPro" id="IPR006037">
    <property type="entry name" value="RCK_C"/>
</dbReference>
<dbReference type="SUPFAM" id="SSF116726">
    <property type="entry name" value="TrkA C-terminal domain-like"/>
    <property type="match status" value="1"/>
</dbReference>
<dbReference type="Proteomes" id="UP001596312">
    <property type="component" value="Unassembled WGS sequence"/>
</dbReference>
<organism evidence="2 3">
    <name type="scientific">Halalkalicoccus tibetensis</name>
    <dbReference type="NCBI Taxonomy" id="175632"/>
    <lineage>
        <taxon>Archaea</taxon>
        <taxon>Methanobacteriati</taxon>
        <taxon>Methanobacteriota</taxon>
        <taxon>Stenosarchaea group</taxon>
        <taxon>Halobacteria</taxon>
        <taxon>Halobacteriales</taxon>
        <taxon>Halococcaceae</taxon>
        <taxon>Halalkalicoccus</taxon>
    </lineage>
</organism>
<dbReference type="InterPro" id="IPR026278">
    <property type="entry name" value="KhtT"/>
</dbReference>
<feature type="domain" description="RCK C-terminal" evidence="1">
    <location>
        <begin position="77"/>
        <end position="159"/>
    </location>
</feature>
<dbReference type="RefSeq" id="WP_340605518.1">
    <property type="nucleotide sequence ID" value="NZ_JBBMXV010000006.1"/>
</dbReference>
<gene>
    <name evidence="2" type="ORF">ACFQGH_17240</name>
</gene>
<evidence type="ECO:0000313" key="2">
    <source>
        <dbReference type="EMBL" id="MFC6906939.1"/>
    </source>
</evidence>